<dbReference type="CDD" id="cd00075">
    <property type="entry name" value="HATPase"/>
    <property type="match status" value="1"/>
</dbReference>
<gene>
    <name evidence="13" type="ORF">UFOPK2656_01340</name>
    <name evidence="14" type="ORF">UFOPK3267_02134</name>
    <name evidence="15" type="ORF">UFOPK3651_00911</name>
    <name evidence="16" type="ORF">UFOPK3931_03069</name>
    <name evidence="12" type="ORF">UFOPK4189_00914</name>
</gene>
<dbReference type="PANTHER" id="PTHR45436:SF5">
    <property type="entry name" value="SENSOR HISTIDINE KINASE TRCS"/>
    <property type="match status" value="1"/>
</dbReference>
<evidence type="ECO:0000256" key="9">
    <source>
        <dbReference type="ARBA" id="ARBA00023136"/>
    </source>
</evidence>
<dbReference type="InterPro" id="IPR036890">
    <property type="entry name" value="HATPase_C_sf"/>
</dbReference>
<dbReference type="InterPro" id="IPR003661">
    <property type="entry name" value="HisK_dim/P_dom"/>
</dbReference>
<dbReference type="GO" id="GO:0000155">
    <property type="term" value="F:phosphorelay sensor kinase activity"/>
    <property type="evidence" value="ECO:0007669"/>
    <property type="project" value="InterPro"/>
</dbReference>
<dbReference type="InterPro" id="IPR005467">
    <property type="entry name" value="His_kinase_dom"/>
</dbReference>
<evidence type="ECO:0000313" key="16">
    <source>
        <dbReference type="EMBL" id="CAB5015838.1"/>
    </source>
</evidence>
<feature type="transmembrane region" description="Helical" evidence="10">
    <location>
        <begin position="12"/>
        <end position="35"/>
    </location>
</feature>
<dbReference type="SUPFAM" id="SSF55874">
    <property type="entry name" value="ATPase domain of HSP90 chaperone/DNA topoisomerase II/histidine kinase"/>
    <property type="match status" value="1"/>
</dbReference>
<accession>A0A6J7QDX1</accession>
<dbReference type="SMART" id="SM00388">
    <property type="entry name" value="HisKA"/>
    <property type="match status" value="1"/>
</dbReference>
<evidence type="ECO:0000256" key="5">
    <source>
        <dbReference type="ARBA" id="ARBA00022679"/>
    </source>
</evidence>
<evidence type="ECO:0000256" key="3">
    <source>
        <dbReference type="ARBA" id="ARBA00012438"/>
    </source>
</evidence>
<dbReference type="PANTHER" id="PTHR45436">
    <property type="entry name" value="SENSOR HISTIDINE KINASE YKOH"/>
    <property type="match status" value="1"/>
</dbReference>
<dbReference type="EMBL" id="CAFBIY010000136">
    <property type="protein sequence ID" value="CAB4852518.1"/>
    <property type="molecule type" value="Genomic_DNA"/>
</dbReference>
<keyword evidence="7" id="KW-0418">Kinase</keyword>
<evidence type="ECO:0000313" key="13">
    <source>
        <dbReference type="EMBL" id="CAB4721048.1"/>
    </source>
</evidence>
<evidence type="ECO:0000256" key="4">
    <source>
        <dbReference type="ARBA" id="ARBA00022553"/>
    </source>
</evidence>
<name>A0A6J7QDX1_9ZZZZ</name>
<evidence type="ECO:0000256" key="7">
    <source>
        <dbReference type="ARBA" id="ARBA00022777"/>
    </source>
</evidence>
<evidence type="ECO:0000256" key="2">
    <source>
        <dbReference type="ARBA" id="ARBA00004370"/>
    </source>
</evidence>
<evidence type="ECO:0000313" key="15">
    <source>
        <dbReference type="EMBL" id="CAB4921929.1"/>
    </source>
</evidence>
<dbReference type="Gene3D" id="3.30.565.10">
    <property type="entry name" value="Histidine kinase-like ATPase, C-terminal domain"/>
    <property type="match status" value="1"/>
</dbReference>
<feature type="domain" description="Histidine kinase" evidence="11">
    <location>
        <begin position="243"/>
        <end position="448"/>
    </location>
</feature>
<dbReference type="SUPFAM" id="SSF47384">
    <property type="entry name" value="Homodimeric domain of signal transducing histidine kinase"/>
    <property type="match status" value="1"/>
</dbReference>
<proteinExistence type="predicted"/>
<evidence type="ECO:0000256" key="10">
    <source>
        <dbReference type="SAM" id="Phobius"/>
    </source>
</evidence>
<dbReference type="EMBL" id="CAFBMT010000004">
    <property type="protein sequence ID" value="CAB4921929.1"/>
    <property type="molecule type" value="Genomic_DNA"/>
</dbReference>
<keyword evidence="4" id="KW-0597">Phosphoprotein</keyword>
<dbReference type="EMBL" id="CAEZYF010000007">
    <property type="protein sequence ID" value="CAB4721048.1"/>
    <property type="molecule type" value="Genomic_DNA"/>
</dbReference>
<feature type="transmembrane region" description="Helical" evidence="10">
    <location>
        <begin position="159"/>
        <end position="183"/>
    </location>
</feature>
<comment type="subcellular location">
    <subcellularLocation>
        <location evidence="2">Membrane</location>
    </subcellularLocation>
</comment>
<dbReference type="Pfam" id="PF02518">
    <property type="entry name" value="HATPase_c"/>
    <property type="match status" value="1"/>
</dbReference>
<protein>
    <recommendedName>
        <fullName evidence="3">histidine kinase</fullName>
        <ecNumber evidence="3">2.7.13.3</ecNumber>
    </recommendedName>
</protein>
<reference evidence="16" key="1">
    <citation type="submission" date="2020-05" db="EMBL/GenBank/DDBJ databases">
        <authorList>
            <person name="Chiriac C."/>
            <person name="Salcher M."/>
            <person name="Ghai R."/>
            <person name="Kavagutti S V."/>
        </authorList>
    </citation>
    <scope>NUCLEOTIDE SEQUENCE</scope>
</reference>
<dbReference type="Gene3D" id="1.10.287.130">
    <property type="match status" value="1"/>
</dbReference>
<keyword evidence="5" id="KW-0808">Transferase</keyword>
<sequence length="458" mass="48762">MIQRRPSLRVQVAGIATAIVAVTLASTGVFVTHWMRTSLLHDADMELSGQVAYVAQLTQVGELSSILAASGPDTGQVQVVTARRVVVAVSPGLATTTRLDVFDPPPVGRVSARTVPGGVVGSDSGADYRVVARTVSTPIGPLTVYAASSLHAVNHAVRMLALGLWVGLPFLTLLAGLGIWLVVGRSLSPVEQMRREVAAIYRPEQRISAGVRAIELDRLATTMNDLLDRVDQAAATRRRFLADASHELRSPLASARTQLEVGLAYPAATDWPETAREVMVDIERLQALAGELLDLARVESSERALAPEPVELHELIGDELARYADPRIAADLAPAHLLADRRLMVRLVRNLVDNAVRHSVSVITVTLTSTASGIRLRVWNDGPAIQPSDRERVFAAFTRLDEARTRDDGGAGLGLSIARRVCEVHGGTLTVDECTVGAAFVATFPISPSGTGVPPAAA</sequence>
<dbReference type="InterPro" id="IPR004358">
    <property type="entry name" value="Sig_transdc_His_kin-like_C"/>
</dbReference>
<evidence type="ECO:0000256" key="8">
    <source>
        <dbReference type="ARBA" id="ARBA00022989"/>
    </source>
</evidence>
<dbReference type="CDD" id="cd00082">
    <property type="entry name" value="HisKA"/>
    <property type="match status" value="1"/>
</dbReference>
<dbReference type="InterPro" id="IPR050428">
    <property type="entry name" value="TCS_sensor_his_kinase"/>
</dbReference>
<keyword evidence="9 10" id="KW-0472">Membrane</keyword>
<dbReference type="InterPro" id="IPR003594">
    <property type="entry name" value="HATPase_dom"/>
</dbReference>
<dbReference type="GO" id="GO:0005886">
    <property type="term" value="C:plasma membrane"/>
    <property type="evidence" value="ECO:0007669"/>
    <property type="project" value="TreeGrafter"/>
</dbReference>
<dbReference type="EMBL" id="CAFBOL010000133">
    <property type="protein sequence ID" value="CAB5015838.1"/>
    <property type="molecule type" value="Genomic_DNA"/>
</dbReference>
<evidence type="ECO:0000313" key="14">
    <source>
        <dbReference type="EMBL" id="CAB4852518.1"/>
    </source>
</evidence>
<keyword evidence="6 10" id="KW-0812">Transmembrane</keyword>
<comment type="catalytic activity">
    <reaction evidence="1">
        <text>ATP + protein L-histidine = ADP + protein N-phospho-L-histidine.</text>
        <dbReference type="EC" id="2.7.13.3"/>
    </reaction>
</comment>
<dbReference type="PRINTS" id="PR00344">
    <property type="entry name" value="BCTRLSENSOR"/>
</dbReference>
<evidence type="ECO:0000256" key="6">
    <source>
        <dbReference type="ARBA" id="ARBA00022692"/>
    </source>
</evidence>
<evidence type="ECO:0000256" key="1">
    <source>
        <dbReference type="ARBA" id="ARBA00000085"/>
    </source>
</evidence>
<dbReference type="Pfam" id="PF00512">
    <property type="entry name" value="HisKA"/>
    <property type="match status" value="1"/>
</dbReference>
<keyword evidence="8 10" id="KW-1133">Transmembrane helix</keyword>
<dbReference type="PROSITE" id="PS50109">
    <property type="entry name" value="HIS_KIN"/>
    <property type="match status" value="1"/>
</dbReference>
<dbReference type="EC" id="2.7.13.3" evidence="3"/>
<evidence type="ECO:0000313" key="12">
    <source>
        <dbReference type="EMBL" id="CAB4363135.1"/>
    </source>
</evidence>
<evidence type="ECO:0000259" key="11">
    <source>
        <dbReference type="PROSITE" id="PS50109"/>
    </source>
</evidence>
<dbReference type="InterPro" id="IPR036097">
    <property type="entry name" value="HisK_dim/P_sf"/>
</dbReference>
<dbReference type="SMART" id="SM00387">
    <property type="entry name" value="HATPase_c"/>
    <property type="match status" value="1"/>
</dbReference>
<dbReference type="EMBL" id="CAESGF010000004">
    <property type="protein sequence ID" value="CAB4363135.1"/>
    <property type="molecule type" value="Genomic_DNA"/>
</dbReference>
<organism evidence="16">
    <name type="scientific">freshwater metagenome</name>
    <dbReference type="NCBI Taxonomy" id="449393"/>
    <lineage>
        <taxon>unclassified sequences</taxon>
        <taxon>metagenomes</taxon>
        <taxon>ecological metagenomes</taxon>
    </lineage>
</organism>
<dbReference type="AlphaFoldDB" id="A0A6J7QDX1"/>